<evidence type="ECO:0000313" key="4">
    <source>
        <dbReference type="Proteomes" id="UP000051445"/>
    </source>
</evidence>
<dbReference type="Proteomes" id="UP000051445">
    <property type="component" value="Unassembled WGS sequence"/>
</dbReference>
<evidence type="ECO:0000313" key="3">
    <source>
        <dbReference type="EMBL" id="KRL27318.1"/>
    </source>
</evidence>
<feature type="compositionally biased region" description="Low complexity" evidence="1">
    <location>
        <begin position="699"/>
        <end position="712"/>
    </location>
</feature>
<protein>
    <submittedName>
        <fullName evidence="3">Phage tape measure protein</fullName>
    </submittedName>
</protein>
<dbReference type="EMBL" id="AZER01000016">
    <property type="protein sequence ID" value="KRL27318.1"/>
    <property type="molecule type" value="Genomic_DNA"/>
</dbReference>
<evidence type="ECO:0000256" key="1">
    <source>
        <dbReference type="SAM" id="MobiDB-lite"/>
    </source>
</evidence>
<dbReference type="OrthoDB" id="2137849at2"/>
<comment type="caution">
    <text evidence="3">The sequence shown here is derived from an EMBL/GenBank/DDBJ whole genome shotgun (WGS) entry which is preliminary data.</text>
</comment>
<dbReference type="NCBIfam" id="TIGR02675">
    <property type="entry name" value="tape_meas_nterm"/>
    <property type="match status" value="1"/>
</dbReference>
<dbReference type="Pfam" id="PF20155">
    <property type="entry name" value="TMP_3"/>
    <property type="match status" value="1"/>
</dbReference>
<proteinExistence type="predicted"/>
<dbReference type="InterPro" id="IPR023346">
    <property type="entry name" value="Lysozyme-like_dom_sf"/>
</dbReference>
<name>A0A0R1P4K0_9LACO</name>
<dbReference type="SUPFAM" id="SSF53955">
    <property type="entry name" value="Lysozyme-like"/>
    <property type="match status" value="1"/>
</dbReference>
<feature type="region of interest" description="Disordered" evidence="1">
    <location>
        <begin position="696"/>
        <end position="725"/>
    </location>
</feature>
<reference evidence="3 4" key="1">
    <citation type="journal article" date="2015" name="Genome Announc.">
        <title>Expanding the biotechnology potential of lactobacilli through comparative genomics of 213 strains and associated genera.</title>
        <authorList>
            <person name="Sun Z."/>
            <person name="Harris H.M."/>
            <person name="McCann A."/>
            <person name="Guo C."/>
            <person name="Argimon S."/>
            <person name="Zhang W."/>
            <person name="Yang X."/>
            <person name="Jeffery I.B."/>
            <person name="Cooney J.C."/>
            <person name="Kagawa T.F."/>
            <person name="Liu W."/>
            <person name="Song Y."/>
            <person name="Salvetti E."/>
            <person name="Wrobel A."/>
            <person name="Rasinkangas P."/>
            <person name="Parkhill J."/>
            <person name="Rea M.C."/>
            <person name="O'Sullivan O."/>
            <person name="Ritari J."/>
            <person name="Douillard F.P."/>
            <person name="Paul Ross R."/>
            <person name="Yang R."/>
            <person name="Briner A.E."/>
            <person name="Felis G.E."/>
            <person name="de Vos W.M."/>
            <person name="Barrangou R."/>
            <person name="Klaenhammer T.R."/>
            <person name="Caufield P.W."/>
            <person name="Cui Y."/>
            <person name="Zhang H."/>
            <person name="O'Toole P.W."/>
        </authorList>
    </citation>
    <scope>NUCLEOTIDE SEQUENCE [LARGE SCALE GENOMIC DNA]</scope>
    <source>
        <strain evidence="3 4">DSM 13145</strain>
    </source>
</reference>
<evidence type="ECO:0000259" key="2">
    <source>
        <dbReference type="Pfam" id="PF20155"/>
    </source>
</evidence>
<gene>
    <name evidence="3" type="ORF">FD27_GL001072</name>
</gene>
<sequence length="1421" mass="154722">MSAIIAEKQIVVKAIDKVTEPVAQMNQRLTNLVHKFESLDQRMQAGASGQQSFKASLNEVKASASETAEALNKIHDKKVEVKADTGEANAKVSEFDKKVAELGGRKPVVKPEVNDSQANEKLTRFQRIMQRFHSPLIKPKMDTTQVESGAKRVENVGHSLTKSFVFGGMITNGINAVANDLKNWATQGFEAAKSGAEVAERWKNLGMTDKQVKQVGASVKELKENSNLSGQAVGNLVTRFYGFTGSVARARELATGVGSLADKMKLSGEQADAFANGLTRIETSGKVTTQSLGRLERSAPGLTKALQQASGMSKKSFDELLSSGKMTSDQFNDILAKASKDWKENSSEWNKTADGALHHMQVEWADTKKALMAPLVKVSATGLSALSKALDNKETQHAITQLGQGIANVAKAMANWLTPQHARDLVTMLESLTRIAGVIAKGAWKSFELIIRALTAPFRLLSGSTGKTGDGFDKLADGLDHISKNKIAMTVLEGIGGILMTQFAYGKLFKIADALGLVDKGLLSIGRVKFRGHLFKDLENGLQGLSKFKINPANWFKGANFSFIGKGIATKLAGGISIGLGAVDILRGLTGSHIHNRAKMIGKGVGTIAGTAAGMALTPVLGPFGPIVGSMLGGAIGGKIGPGVSKAFKGAINFFKDILKGDWSGAFSGIAKGFKSMWKNVTGWAKDTWKKVKDWWNGTDTSDSKSSSSKSSEPSQKKIRSLGGNHYSKTDIANVKEMNRAIIAYTQSLKTLKQVIKRNDPTKQLNTMNKRLKAFVKELQKEIKPLNKASKDFKTFGKATKTMASSIKSLTGKHGLGEFDKDISKLDKDMKHSKVGEYFERLAKSIKKSKLADEFKSLTKYLTLMVKDWEHLVKPLKSAEKEFQNFEKVISKLSNRKTGLSKVDTDLKTLSKDLVKYNFAKTLSKQMQEANKAVGKHGFVKQFDGMVRSVEADLKSFNKAFSREWDSVWRNLDRDVRRALNRADEAESRGFSSLRSTESRFASGFRRSWNSWLNSVVSAFRSGFNRLPGIASRSMSEIVSRLNRGISGINKVISDFGGDKKLGTISYAHGTLVHPGGKAIINDGLTPNKTELVYQPSKGWSTAVGQNVVRDLEVGSMVIDAPHSTPILGRIGSMIPHYASGTLSDDEMDKIAESFMDNPVVASRNLMLKLTNWSSSVPLIPSFGKSLAIGFSRGIANVLKDLLGIIKEPINGDWTPVIKSAFRVLHMHPAPWMIAKFLKQIQTESGGNEGAIGGTDGLPDGHATGLLQFKPGTFRHWAVAPYDHIMKGFDQIVTAIRVLMAGGEGGWSNFGMGHGWANGGHITSEMLGRVGDNAEHDEYVINPYNSQSIPLMRDALKTMENVHPELRSTSTSTAFNAQVVELLKETVTTIKNLHLQPVLPVDETRRMISKKDAHDYALMKG</sequence>
<dbReference type="STRING" id="1423746.FD27_GL001072"/>
<feature type="domain" description="Tape measure protein N-terminal" evidence="2">
    <location>
        <begin position="187"/>
        <end position="372"/>
    </location>
</feature>
<dbReference type="InterPro" id="IPR013491">
    <property type="entry name" value="Tape_meas_N"/>
</dbReference>
<accession>A0A0R1P4K0</accession>
<keyword evidence="4" id="KW-1185">Reference proteome</keyword>
<organism evidence="3 4">
    <name type="scientific">Limosilactobacillus frumenti DSM 13145</name>
    <dbReference type="NCBI Taxonomy" id="1423746"/>
    <lineage>
        <taxon>Bacteria</taxon>
        <taxon>Bacillati</taxon>
        <taxon>Bacillota</taxon>
        <taxon>Bacilli</taxon>
        <taxon>Lactobacillales</taxon>
        <taxon>Lactobacillaceae</taxon>
        <taxon>Limosilactobacillus</taxon>
    </lineage>
</organism>
<dbReference type="RefSeq" id="WP_057751266.1">
    <property type="nucleotide sequence ID" value="NZ_AZER01000016.1"/>
</dbReference>
<dbReference type="PATRIC" id="fig|1423746.3.peg.1087"/>